<evidence type="ECO:0000313" key="1">
    <source>
        <dbReference type="EMBL" id="CAA9256930.1"/>
    </source>
</evidence>
<dbReference type="AlphaFoldDB" id="A0A6J4IQ36"/>
<name>A0A6J4IQ36_9CHLR</name>
<reference evidence="1" key="1">
    <citation type="submission" date="2020-02" db="EMBL/GenBank/DDBJ databases">
        <authorList>
            <person name="Meier V. D."/>
        </authorList>
    </citation>
    <scope>NUCLEOTIDE SEQUENCE</scope>
    <source>
        <strain evidence="1">AVDCRST_MAG93</strain>
    </source>
</reference>
<organism evidence="1">
    <name type="scientific">uncultured Chloroflexia bacterium</name>
    <dbReference type="NCBI Taxonomy" id="1672391"/>
    <lineage>
        <taxon>Bacteria</taxon>
        <taxon>Bacillati</taxon>
        <taxon>Chloroflexota</taxon>
        <taxon>Chloroflexia</taxon>
        <taxon>environmental samples</taxon>
    </lineage>
</organism>
<gene>
    <name evidence="1" type="ORF">AVDCRST_MAG93-2014</name>
</gene>
<sequence length="42" mass="4950">MANFYLSLDHKVSIPVRLLAKIVDETFRRPGKRVLRIPRETL</sequence>
<proteinExistence type="predicted"/>
<dbReference type="EMBL" id="CADCTR010000686">
    <property type="protein sequence ID" value="CAA9256930.1"/>
    <property type="molecule type" value="Genomic_DNA"/>
</dbReference>
<protein>
    <submittedName>
        <fullName evidence="1">Uncharacterized protein</fullName>
    </submittedName>
</protein>
<accession>A0A6J4IQ36</accession>